<dbReference type="InterPro" id="IPR032675">
    <property type="entry name" value="LRR_dom_sf"/>
</dbReference>
<evidence type="ECO:0000313" key="3">
    <source>
        <dbReference type="Proteomes" id="UP001367508"/>
    </source>
</evidence>
<feature type="coiled-coil region" evidence="1">
    <location>
        <begin position="593"/>
        <end position="700"/>
    </location>
</feature>
<dbReference type="EMBL" id="JAYMYQ010000008">
    <property type="protein sequence ID" value="KAK7314805.1"/>
    <property type="molecule type" value="Genomic_DNA"/>
</dbReference>
<dbReference type="SUPFAM" id="SSF52047">
    <property type="entry name" value="RNI-like"/>
    <property type="match status" value="1"/>
</dbReference>
<dbReference type="Gene3D" id="3.80.10.10">
    <property type="entry name" value="Ribonuclease Inhibitor"/>
    <property type="match status" value="1"/>
</dbReference>
<name>A0AAN9KC65_CANGL</name>
<keyword evidence="1" id="KW-0175">Coiled coil</keyword>
<sequence>MLENKALSNIVQMVPTFFPYLETLNLQHSNLTVLPACIEECRFLKTLLLCNCKQLGEIRALPPSANFISAFNCISLKADCLTSNKLWSQAVDFTTTKFYVLPGQRIPEWFDHSSRGKSLCFWFRKNFPAFVVCAVLGVRDNMECPFSVNFDLYVKINGIERTVLSDFNYILETDHIFMYNTFTHAMFLDRGRPLSLNKWNYGEVFFVTPPDSGCLESIKWTGVYVNRAFITMDNVRFTNPYPHKNTCDDSCYSNRDMGNQLTFLCEAPTQQQQHLASFNPAIPMDSDIVDYTQEWLVMRPYGERPLDYGCSNPDSLELEETIEISNNLGHMSFVLPSCMFALFHFVSTICLVCFYHLLSLFSILNGGMDTNLTEKQEEPLVTSIPNKEPMPLKKAKLKNRYLGQSQVPLHQWSVMGKQLGDHITLGEQLNINLTESKLISAESNAEGTLLFNKNQANIDDTRFLLRKDNGQQPGPNAEAHKKIVEAEINEDNLEAFYAFLEAETISLTHVGDTQDNNASIMTRHSEETHKALHILRDFVSKTFSLLLHPGRSTLLKDVLNHLLSLPPDEGISLRTKLVILQLSRSYAQWILYYDNANIKFESATADLSKAERVKDDLEANVKDYREMGMVEKCLCDQLVSLQEKKRDLEDKINAVKAEIEDFTVQRDTVAKRKRELFHKGRAMKAERDDLRNQVPRLKAEKEWAKIIQANIEAEWSKLGEQFIGSTNSEEWI</sequence>
<dbReference type="Proteomes" id="UP001367508">
    <property type="component" value="Unassembled WGS sequence"/>
</dbReference>
<organism evidence="2 3">
    <name type="scientific">Canavalia gladiata</name>
    <name type="common">Sword bean</name>
    <name type="synonym">Dolichos gladiatus</name>
    <dbReference type="NCBI Taxonomy" id="3824"/>
    <lineage>
        <taxon>Eukaryota</taxon>
        <taxon>Viridiplantae</taxon>
        <taxon>Streptophyta</taxon>
        <taxon>Embryophyta</taxon>
        <taxon>Tracheophyta</taxon>
        <taxon>Spermatophyta</taxon>
        <taxon>Magnoliopsida</taxon>
        <taxon>eudicotyledons</taxon>
        <taxon>Gunneridae</taxon>
        <taxon>Pentapetalae</taxon>
        <taxon>rosids</taxon>
        <taxon>fabids</taxon>
        <taxon>Fabales</taxon>
        <taxon>Fabaceae</taxon>
        <taxon>Papilionoideae</taxon>
        <taxon>50 kb inversion clade</taxon>
        <taxon>NPAAA clade</taxon>
        <taxon>indigoferoid/millettioid clade</taxon>
        <taxon>Phaseoleae</taxon>
        <taxon>Canavalia</taxon>
    </lineage>
</organism>
<keyword evidence="3" id="KW-1185">Reference proteome</keyword>
<protein>
    <submittedName>
        <fullName evidence="2">Uncharacterized protein</fullName>
    </submittedName>
</protein>
<reference evidence="2 3" key="1">
    <citation type="submission" date="2024-01" db="EMBL/GenBank/DDBJ databases">
        <title>The genomes of 5 underutilized Papilionoideae crops provide insights into root nodulation and disease resistanc.</title>
        <authorList>
            <person name="Jiang F."/>
        </authorList>
    </citation>
    <scope>NUCLEOTIDE SEQUENCE [LARGE SCALE GENOMIC DNA]</scope>
    <source>
        <strain evidence="2">LVBAO_FW01</strain>
        <tissue evidence="2">Leaves</tissue>
    </source>
</reference>
<gene>
    <name evidence="2" type="ORF">VNO77_33333</name>
</gene>
<evidence type="ECO:0000256" key="1">
    <source>
        <dbReference type="SAM" id="Coils"/>
    </source>
</evidence>
<proteinExistence type="predicted"/>
<accession>A0AAN9KC65</accession>
<dbReference type="AlphaFoldDB" id="A0AAN9KC65"/>
<evidence type="ECO:0000313" key="2">
    <source>
        <dbReference type="EMBL" id="KAK7314805.1"/>
    </source>
</evidence>
<comment type="caution">
    <text evidence="2">The sequence shown here is derived from an EMBL/GenBank/DDBJ whole genome shotgun (WGS) entry which is preliminary data.</text>
</comment>